<feature type="domain" description="KH type-2" evidence="10">
    <location>
        <begin position="39"/>
        <end position="109"/>
    </location>
</feature>
<keyword evidence="3 8" id="KW-0694">RNA-binding</keyword>
<dbReference type="InterPro" id="IPR005704">
    <property type="entry name" value="Ribosomal_uS3_bac-typ"/>
</dbReference>
<dbReference type="GO" id="GO:0006412">
    <property type="term" value="P:translation"/>
    <property type="evidence" value="ECO:0007669"/>
    <property type="project" value="UniProtKB-UniRule"/>
</dbReference>
<dbReference type="GO" id="GO:0003729">
    <property type="term" value="F:mRNA binding"/>
    <property type="evidence" value="ECO:0007669"/>
    <property type="project" value="UniProtKB-UniRule"/>
</dbReference>
<dbReference type="FunFam" id="3.30.300.20:FF:000001">
    <property type="entry name" value="30S ribosomal protein S3"/>
    <property type="match status" value="1"/>
</dbReference>
<evidence type="ECO:0000256" key="9">
    <source>
        <dbReference type="RuleBase" id="RU003624"/>
    </source>
</evidence>
<evidence type="ECO:0000256" key="1">
    <source>
        <dbReference type="ARBA" id="ARBA00010761"/>
    </source>
</evidence>
<dbReference type="EMBL" id="JACHGJ010000010">
    <property type="protein sequence ID" value="MBB6482212.1"/>
    <property type="molecule type" value="Genomic_DNA"/>
</dbReference>
<dbReference type="SUPFAM" id="SSF54814">
    <property type="entry name" value="Prokaryotic type KH domain (KH-domain type II)"/>
    <property type="match status" value="1"/>
</dbReference>
<dbReference type="InterPro" id="IPR009019">
    <property type="entry name" value="KH_sf_prok-type"/>
</dbReference>
<evidence type="ECO:0000256" key="2">
    <source>
        <dbReference type="ARBA" id="ARBA00022730"/>
    </source>
</evidence>
<keyword evidence="5 8" id="KW-0687">Ribonucleoprotein</keyword>
<dbReference type="GO" id="GO:0019843">
    <property type="term" value="F:rRNA binding"/>
    <property type="evidence" value="ECO:0007669"/>
    <property type="project" value="UniProtKB-UniRule"/>
</dbReference>
<evidence type="ECO:0000313" key="12">
    <source>
        <dbReference type="Proteomes" id="UP000587760"/>
    </source>
</evidence>
<dbReference type="InterPro" id="IPR057258">
    <property type="entry name" value="Ribosomal_uS3"/>
</dbReference>
<evidence type="ECO:0000256" key="3">
    <source>
        <dbReference type="ARBA" id="ARBA00022884"/>
    </source>
</evidence>
<comment type="function">
    <text evidence="6 8">Binds the lower part of the 30S subunit head. Binds mRNA in the 70S ribosome, positioning it for translation.</text>
</comment>
<dbReference type="Pfam" id="PF07650">
    <property type="entry name" value="KH_2"/>
    <property type="match status" value="1"/>
</dbReference>
<dbReference type="InterPro" id="IPR004044">
    <property type="entry name" value="KH_dom_type_2"/>
</dbReference>
<dbReference type="Proteomes" id="UP000587760">
    <property type="component" value="Unassembled WGS sequence"/>
</dbReference>
<proteinExistence type="inferred from homology"/>
<dbReference type="Gene3D" id="3.30.1140.32">
    <property type="entry name" value="Ribosomal protein S3, C-terminal domain"/>
    <property type="match status" value="1"/>
</dbReference>
<dbReference type="NCBIfam" id="TIGR01009">
    <property type="entry name" value="rpsC_bact"/>
    <property type="match status" value="1"/>
</dbReference>
<keyword evidence="4 8" id="KW-0689">Ribosomal protein</keyword>
<dbReference type="HAMAP" id="MF_01309_B">
    <property type="entry name" value="Ribosomal_uS3_B"/>
    <property type="match status" value="1"/>
</dbReference>
<dbReference type="GO" id="GO:0003735">
    <property type="term" value="F:structural constituent of ribosome"/>
    <property type="evidence" value="ECO:0007669"/>
    <property type="project" value="InterPro"/>
</dbReference>
<organism evidence="11 12">
    <name type="scientific">Spirochaeta isovalerica</name>
    <dbReference type="NCBI Taxonomy" id="150"/>
    <lineage>
        <taxon>Bacteria</taxon>
        <taxon>Pseudomonadati</taxon>
        <taxon>Spirochaetota</taxon>
        <taxon>Spirochaetia</taxon>
        <taxon>Spirochaetales</taxon>
        <taxon>Spirochaetaceae</taxon>
        <taxon>Spirochaeta</taxon>
    </lineage>
</organism>
<dbReference type="PROSITE" id="PS00548">
    <property type="entry name" value="RIBOSOMAL_S3"/>
    <property type="match status" value="1"/>
</dbReference>
<gene>
    <name evidence="8" type="primary">rpsC</name>
    <name evidence="11" type="ORF">HNR50_003901</name>
</gene>
<name>A0A841RIT3_9SPIO</name>
<dbReference type="CDD" id="cd02412">
    <property type="entry name" value="KH-II_30S_S3"/>
    <property type="match status" value="1"/>
</dbReference>
<comment type="similarity">
    <text evidence="1 8 9">Belongs to the universal ribosomal protein uS3 family.</text>
</comment>
<keyword evidence="12" id="KW-1185">Reference proteome</keyword>
<dbReference type="Gene3D" id="3.30.300.20">
    <property type="match status" value="1"/>
</dbReference>
<evidence type="ECO:0000256" key="7">
    <source>
        <dbReference type="ARBA" id="ARBA00035257"/>
    </source>
</evidence>
<dbReference type="Pfam" id="PF00189">
    <property type="entry name" value="Ribosomal_S3_C"/>
    <property type="match status" value="1"/>
</dbReference>
<evidence type="ECO:0000256" key="6">
    <source>
        <dbReference type="ARBA" id="ARBA00024998"/>
    </source>
</evidence>
<accession>A0A841RIT3</accession>
<evidence type="ECO:0000256" key="8">
    <source>
        <dbReference type="HAMAP-Rule" id="MF_01309"/>
    </source>
</evidence>
<evidence type="ECO:0000256" key="5">
    <source>
        <dbReference type="ARBA" id="ARBA00023274"/>
    </source>
</evidence>
<dbReference type="SMART" id="SM00322">
    <property type="entry name" value="KH"/>
    <property type="match status" value="1"/>
</dbReference>
<dbReference type="RefSeq" id="WP_184748446.1">
    <property type="nucleotide sequence ID" value="NZ_JACHGJ010000010.1"/>
</dbReference>
<sequence length="233" mass="26109">MGQKVHPYGLRLGINKTWKSKWYVNPRNYADILHEDLALRKALEQSPEARGAEIGDIEIIRQPQRVTLMIHTARPGVIIGTKGANIEKISSRLQKITDKKLQIKIKEVKRPEADAQIVALNVARQLKGRSAFRRVLKMAVANCMKTGVQGIKIKISGRLGGAEMARSQEMKDGRIPLHTLRADIDYGFAEADTTFGKIGVKVWIFRGEVYGMDQKEDAGLLAKNKKEKAPRSK</sequence>
<reference evidence="11 12" key="1">
    <citation type="submission" date="2020-08" db="EMBL/GenBank/DDBJ databases">
        <title>Genomic Encyclopedia of Type Strains, Phase IV (KMG-IV): sequencing the most valuable type-strain genomes for metagenomic binning, comparative biology and taxonomic classification.</title>
        <authorList>
            <person name="Goeker M."/>
        </authorList>
    </citation>
    <scope>NUCLEOTIDE SEQUENCE [LARGE SCALE GENOMIC DNA]</scope>
    <source>
        <strain evidence="11 12">DSM 2461</strain>
    </source>
</reference>
<dbReference type="InterPro" id="IPR004087">
    <property type="entry name" value="KH_dom"/>
</dbReference>
<dbReference type="PANTHER" id="PTHR11760:SF19">
    <property type="entry name" value="SMALL RIBOSOMAL SUBUNIT PROTEIN US3C"/>
    <property type="match status" value="1"/>
</dbReference>
<protein>
    <recommendedName>
        <fullName evidence="7 8">Small ribosomal subunit protein uS3</fullName>
    </recommendedName>
</protein>
<evidence type="ECO:0000256" key="4">
    <source>
        <dbReference type="ARBA" id="ARBA00022980"/>
    </source>
</evidence>
<dbReference type="PANTHER" id="PTHR11760">
    <property type="entry name" value="30S/40S RIBOSOMAL PROTEIN S3"/>
    <property type="match status" value="1"/>
</dbReference>
<dbReference type="InterPro" id="IPR018280">
    <property type="entry name" value="Ribosomal_uS3_CS"/>
</dbReference>
<dbReference type="SUPFAM" id="SSF54821">
    <property type="entry name" value="Ribosomal protein S3 C-terminal domain"/>
    <property type="match status" value="1"/>
</dbReference>
<dbReference type="PROSITE" id="PS50823">
    <property type="entry name" value="KH_TYPE_2"/>
    <property type="match status" value="1"/>
</dbReference>
<comment type="caution">
    <text evidence="11">The sequence shown here is derived from an EMBL/GenBank/DDBJ whole genome shotgun (WGS) entry which is preliminary data.</text>
</comment>
<keyword evidence="2 8" id="KW-0699">rRNA-binding</keyword>
<dbReference type="InterPro" id="IPR001351">
    <property type="entry name" value="Ribosomal_uS3_C"/>
</dbReference>
<dbReference type="InterPro" id="IPR015946">
    <property type="entry name" value="KH_dom-like_a/b"/>
</dbReference>
<dbReference type="AlphaFoldDB" id="A0A841RIT3"/>
<comment type="subunit">
    <text evidence="8">Part of the 30S ribosomal subunit. Forms a tight complex with proteins S10 and S14.</text>
</comment>
<evidence type="ECO:0000313" key="11">
    <source>
        <dbReference type="EMBL" id="MBB6482212.1"/>
    </source>
</evidence>
<evidence type="ECO:0000259" key="10">
    <source>
        <dbReference type="PROSITE" id="PS50823"/>
    </source>
</evidence>
<dbReference type="InterPro" id="IPR036419">
    <property type="entry name" value="Ribosomal_S3_C_sf"/>
</dbReference>
<dbReference type="GO" id="GO:0022627">
    <property type="term" value="C:cytosolic small ribosomal subunit"/>
    <property type="evidence" value="ECO:0007669"/>
    <property type="project" value="TreeGrafter"/>
</dbReference>